<dbReference type="RefSeq" id="WP_223929360.1">
    <property type="nucleotide sequence ID" value="NZ_BPTU01000001.1"/>
</dbReference>
<dbReference type="PANTHER" id="PTHR21248">
    <property type="entry name" value="CARDIOLIPIN SYNTHASE"/>
    <property type="match status" value="1"/>
</dbReference>
<dbReference type="GeneID" id="72467695"/>
<sequence>MIYVHWLFLVAYAVVVIGTMIAVIMDNRQPAKTMAWILVLWFIPLLGIVLYFFFGQNVRRDHIVSSKSLDQLTKRSMLEFVEQRNLSIPTVYRTLIDLFANQQLALPFKGNAVEIYTNGYEFFPALLRAISQARHHIHVDVFIFADDALGRLVADALIAKAREGVEVRLIYDDVANWQVKNSFYERMREEGIEVHPFMPVKFPVFTSKANYRNHRKVIVIDGRVGFIGGMNIALRYVQGFGKGDKHTAWRDTHMKIEGTAVYGLQRTFLIDWYFVDQTLISNRVYYPSDISKSADCLTQIVNSNPTDSWPTIEQGYVSIILNAKKYVYIETPYFLPTEPVLFAMRTAALSGVDVRLMLPLHNDSQIVQWATMSYVMETVEAGVKVILYKSGFNHSKILVSDDSLASCGSLNVDIRSFEHDFECNAFFYDKDMALRLKKVFTDDERDCVPLEDVKDLANRTFLQRLWESLVRLLSPLM</sequence>
<comment type="subcellular location">
    <subcellularLocation>
        <location evidence="1 12">Cell membrane</location>
        <topology evidence="1 12">Multi-pass membrane protein</topology>
    </subcellularLocation>
</comment>
<comment type="catalytic activity">
    <reaction evidence="12">
        <text>2 a 1,2-diacyl-sn-glycero-3-phospho-(1'-sn-glycerol) = a cardiolipin + glycerol</text>
        <dbReference type="Rhea" id="RHEA:31451"/>
        <dbReference type="ChEBI" id="CHEBI:17754"/>
        <dbReference type="ChEBI" id="CHEBI:62237"/>
        <dbReference type="ChEBI" id="CHEBI:64716"/>
    </reaction>
</comment>
<keyword evidence="16" id="KW-1185">Reference proteome</keyword>
<dbReference type="Gene3D" id="3.30.870.10">
    <property type="entry name" value="Endonuclease Chain A"/>
    <property type="match status" value="2"/>
</dbReference>
<feature type="active site" evidence="12">
    <location>
        <position position="216"/>
    </location>
</feature>
<proteinExistence type="inferred from homology"/>
<feature type="active site" evidence="12">
    <location>
        <position position="394"/>
    </location>
</feature>
<keyword evidence="2 12" id="KW-1003">Cell membrane</keyword>
<feature type="active site" evidence="12">
    <location>
        <position position="396"/>
    </location>
</feature>
<dbReference type="NCBIfam" id="TIGR04265">
    <property type="entry name" value="bac_cardiolipin"/>
    <property type="match status" value="1"/>
</dbReference>
<reference evidence="15" key="1">
    <citation type="journal article" date="2022" name="Int. J. Syst. Evol. Microbiol.">
        <title>Prevotella lacticifex sp. nov., isolated from the rumen of cows.</title>
        <authorList>
            <person name="Shinkai T."/>
            <person name="Ikeyama N."/>
            <person name="Kumagai M."/>
            <person name="Ohmori H."/>
            <person name="Sakamoto M."/>
            <person name="Ohkuma M."/>
            <person name="Mitsumori M."/>
        </authorList>
    </citation>
    <scope>NUCLEOTIDE SEQUENCE</scope>
    <source>
        <strain evidence="15">R5076</strain>
    </source>
</reference>
<evidence type="ECO:0000256" key="1">
    <source>
        <dbReference type="ARBA" id="ARBA00004651"/>
    </source>
</evidence>
<evidence type="ECO:0000256" key="5">
    <source>
        <dbReference type="ARBA" id="ARBA00022692"/>
    </source>
</evidence>
<dbReference type="InterPro" id="IPR025202">
    <property type="entry name" value="PLD-like_dom"/>
</dbReference>
<keyword evidence="7 12" id="KW-1133">Transmembrane helix</keyword>
<feature type="transmembrane region" description="Helical" evidence="12">
    <location>
        <begin position="36"/>
        <end position="54"/>
    </location>
</feature>
<comment type="similarity">
    <text evidence="12">Belongs to the phospholipase D family. Cardiolipin synthase subfamily.</text>
</comment>
<evidence type="ECO:0000256" key="6">
    <source>
        <dbReference type="ARBA" id="ARBA00022737"/>
    </source>
</evidence>
<feature type="domain" description="PLD phosphodiesterase" evidence="14">
    <location>
        <begin position="389"/>
        <end position="416"/>
    </location>
</feature>
<comment type="function">
    <text evidence="12">Catalyzes the reversible phosphatidyl group transfer from one phosphatidylglycerol molecule to another to form cardiolipin (CL) (diphosphatidylglycerol) and glycerol.</text>
</comment>
<dbReference type="GO" id="GO:0032049">
    <property type="term" value="P:cardiolipin biosynthetic process"/>
    <property type="evidence" value="ECO:0007669"/>
    <property type="project" value="UniProtKB-UniRule"/>
</dbReference>
<keyword evidence="5 12" id="KW-0812">Transmembrane</keyword>
<feature type="transmembrane region" description="Helical" evidence="12">
    <location>
        <begin position="6"/>
        <end position="24"/>
    </location>
</feature>
<keyword evidence="4 12" id="KW-0808">Transferase</keyword>
<gene>
    <name evidence="15" type="ORF">PRLR5076_11290</name>
</gene>
<dbReference type="CDD" id="cd09110">
    <property type="entry name" value="PLDc_CLS_1"/>
    <property type="match status" value="1"/>
</dbReference>
<dbReference type="EC" id="2.7.8.-" evidence="12 13"/>
<dbReference type="GO" id="GO:0005886">
    <property type="term" value="C:plasma membrane"/>
    <property type="evidence" value="ECO:0007669"/>
    <property type="project" value="UniProtKB-SubCell"/>
</dbReference>
<evidence type="ECO:0000259" key="14">
    <source>
        <dbReference type="PROSITE" id="PS50035"/>
    </source>
</evidence>
<keyword evidence="10 12" id="KW-0594">Phospholipid biosynthesis</keyword>
<dbReference type="AlphaFoldDB" id="A0A9R1CXS2"/>
<keyword evidence="9 12" id="KW-0472">Membrane</keyword>
<comment type="caution">
    <text evidence="15">The sequence shown here is derived from an EMBL/GenBank/DDBJ whole genome shotgun (WGS) entry which is preliminary data.</text>
</comment>
<dbReference type="Pfam" id="PF13091">
    <property type="entry name" value="PLDc_2"/>
    <property type="match status" value="2"/>
</dbReference>
<evidence type="ECO:0000313" key="16">
    <source>
        <dbReference type="Proteomes" id="UP000825483"/>
    </source>
</evidence>
<dbReference type="SUPFAM" id="SSF56024">
    <property type="entry name" value="Phospholipase D/nuclease"/>
    <property type="match status" value="2"/>
</dbReference>
<dbReference type="EMBL" id="BPUB01000001">
    <property type="protein sequence ID" value="GJG58278.1"/>
    <property type="molecule type" value="Genomic_DNA"/>
</dbReference>
<evidence type="ECO:0000256" key="13">
    <source>
        <dbReference type="NCBIfam" id="TIGR04265"/>
    </source>
</evidence>
<dbReference type="InterPro" id="IPR001736">
    <property type="entry name" value="PLipase_D/transphosphatidylase"/>
</dbReference>
<evidence type="ECO:0000256" key="8">
    <source>
        <dbReference type="ARBA" id="ARBA00023098"/>
    </source>
</evidence>
<accession>A0A9R1CXS2</accession>
<feature type="active site" evidence="12">
    <location>
        <position position="221"/>
    </location>
</feature>
<keyword evidence="8 12" id="KW-0443">Lipid metabolism</keyword>
<dbReference type="GO" id="GO:0008808">
    <property type="term" value="F:cardiolipin synthase activity"/>
    <property type="evidence" value="ECO:0007669"/>
    <property type="project" value="UniProtKB-UniRule"/>
</dbReference>
<dbReference type="Pfam" id="PF13396">
    <property type="entry name" value="PLDc_N"/>
    <property type="match status" value="1"/>
</dbReference>
<evidence type="ECO:0000256" key="11">
    <source>
        <dbReference type="ARBA" id="ARBA00023264"/>
    </source>
</evidence>
<feature type="domain" description="PLD phosphodiesterase" evidence="14">
    <location>
        <begin position="209"/>
        <end position="236"/>
    </location>
</feature>
<evidence type="ECO:0000256" key="7">
    <source>
        <dbReference type="ARBA" id="ARBA00022989"/>
    </source>
</evidence>
<name>A0A9R1CXS2_9BACT</name>
<dbReference type="InterPro" id="IPR030874">
    <property type="entry name" value="Cardiolipin_synth_Firmi"/>
</dbReference>
<protein>
    <recommendedName>
        <fullName evidence="12 13">Cardiolipin synthase</fullName>
        <shortName evidence="12">CL synthase</shortName>
        <ecNumber evidence="12 13">2.7.8.-</ecNumber>
    </recommendedName>
</protein>
<dbReference type="Proteomes" id="UP000825483">
    <property type="component" value="Unassembled WGS sequence"/>
</dbReference>
<evidence type="ECO:0000256" key="12">
    <source>
        <dbReference type="HAMAP-Rule" id="MF_01916"/>
    </source>
</evidence>
<keyword evidence="11 12" id="KW-1208">Phospholipid metabolism</keyword>
<evidence type="ECO:0000313" key="15">
    <source>
        <dbReference type="EMBL" id="GJG58278.1"/>
    </source>
</evidence>
<dbReference type="InterPro" id="IPR022924">
    <property type="entry name" value="Cardiolipin_synthase"/>
</dbReference>
<keyword evidence="6" id="KW-0677">Repeat</keyword>
<feature type="active site" evidence="12">
    <location>
        <position position="401"/>
    </location>
</feature>
<evidence type="ECO:0000256" key="4">
    <source>
        <dbReference type="ARBA" id="ARBA00022679"/>
    </source>
</evidence>
<feature type="active site" evidence="12">
    <location>
        <position position="214"/>
    </location>
</feature>
<dbReference type="PROSITE" id="PS50035">
    <property type="entry name" value="PLD"/>
    <property type="match status" value="2"/>
</dbReference>
<dbReference type="PANTHER" id="PTHR21248:SF22">
    <property type="entry name" value="PHOSPHOLIPASE D"/>
    <property type="match status" value="1"/>
</dbReference>
<dbReference type="SMART" id="SM00155">
    <property type="entry name" value="PLDc"/>
    <property type="match status" value="2"/>
</dbReference>
<evidence type="ECO:0000256" key="10">
    <source>
        <dbReference type="ARBA" id="ARBA00023209"/>
    </source>
</evidence>
<evidence type="ECO:0000256" key="3">
    <source>
        <dbReference type="ARBA" id="ARBA00022516"/>
    </source>
</evidence>
<evidence type="ECO:0000256" key="2">
    <source>
        <dbReference type="ARBA" id="ARBA00022475"/>
    </source>
</evidence>
<evidence type="ECO:0000256" key="9">
    <source>
        <dbReference type="ARBA" id="ARBA00023136"/>
    </source>
</evidence>
<dbReference type="HAMAP" id="MF_01916">
    <property type="entry name" value="Cardiolipin_synth_Cls"/>
    <property type="match status" value="1"/>
</dbReference>
<dbReference type="InterPro" id="IPR027379">
    <property type="entry name" value="CLS_N"/>
</dbReference>
<organism evidence="15 16">
    <name type="scientific">Prevotella lacticifex</name>
    <dbReference type="NCBI Taxonomy" id="2854755"/>
    <lineage>
        <taxon>Bacteria</taxon>
        <taxon>Pseudomonadati</taxon>
        <taxon>Bacteroidota</taxon>
        <taxon>Bacteroidia</taxon>
        <taxon>Bacteroidales</taxon>
        <taxon>Prevotellaceae</taxon>
        <taxon>Prevotella</taxon>
    </lineage>
</organism>
<keyword evidence="3 12" id="KW-0444">Lipid biosynthesis</keyword>
<dbReference type="CDD" id="cd09112">
    <property type="entry name" value="PLDc_CLS_2"/>
    <property type="match status" value="1"/>
</dbReference>